<keyword evidence="1" id="KW-0007">Acetylation</keyword>
<protein>
    <submittedName>
        <fullName evidence="2">HAD-IA family hydrolase</fullName>
    </submittedName>
</protein>
<dbReference type="SFLD" id="SFLDG01129">
    <property type="entry name" value="C1.5:_HAD__Beta-PGM__Phosphata"/>
    <property type="match status" value="1"/>
</dbReference>
<evidence type="ECO:0000313" key="3">
    <source>
        <dbReference type="Proteomes" id="UP000680839"/>
    </source>
</evidence>
<dbReference type="InterPro" id="IPR052898">
    <property type="entry name" value="ACAD10-like"/>
</dbReference>
<accession>A0A975RMQ6</accession>
<dbReference type="Gene3D" id="3.40.50.1000">
    <property type="entry name" value="HAD superfamily/HAD-like"/>
    <property type="match status" value="1"/>
</dbReference>
<dbReference type="InterPro" id="IPR006439">
    <property type="entry name" value="HAD-SF_hydro_IA"/>
</dbReference>
<dbReference type="EMBL" id="CP076134">
    <property type="protein sequence ID" value="QWG13665.1"/>
    <property type="molecule type" value="Genomic_DNA"/>
</dbReference>
<dbReference type="SUPFAM" id="SSF56784">
    <property type="entry name" value="HAD-like"/>
    <property type="match status" value="1"/>
</dbReference>
<dbReference type="Pfam" id="PF00702">
    <property type="entry name" value="Hydrolase"/>
    <property type="match status" value="1"/>
</dbReference>
<evidence type="ECO:0000313" key="2">
    <source>
        <dbReference type="EMBL" id="QWG13665.1"/>
    </source>
</evidence>
<dbReference type="RefSeq" id="WP_215622361.1">
    <property type="nucleotide sequence ID" value="NZ_CP076134.1"/>
</dbReference>
<organism evidence="2 3">
    <name type="scientific">Bradyrhizobium sediminis</name>
    <dbReference type="NCBI Taxonomy" id="2840469"/>
    <lineage>
        <taxon>Bacteria</taxon>
        <taxon>Pseudomonadati</taxon>
        <taxon>Pseudomonadota</taxon>
        <taxon>Alphaproteobacteria</taxon>
        <taxon>Hyphomicrobiales</taxon>
        <taxon>Nitrobacteraceae</taxon>
        <taxon>Bradyrhizobium</taxon>
    </lineage>
</organism>
<dbReference type="SFLD" id="SFLDS00003">
    <property type="entry name" value="Haloacid_Dehalogenase"/>
    <property type="match status" value="1"/>
</dbReference>
<dbReference type="PANTHER" id="PTHR47829:SF1">
    <property type="entry name" value="HAD FAMILY PHOSPHATASE"/>
    <property type="match status" value="1"/>
</dbReference>
<dbReference type="CDD" id="cd02603">
    <property type="entry name" value="HAD_sEH-N_like"/>
    <property type="match status" value="1"/>
</dbReference>
<reference evidence="2" key="1">
    <citation type="submission" date="2021-06" db="EMBL/GenBank/DDBJ databases">
        <title>Bradyrhizobium sp. S2-20-1 Genome sequencing.</title>
        <authorList>
            <person name="Jin L."/>
        </authorList>
    </citation>
    <scope>NUCLEOTIDE SEQUENCE</scope>
    <source>
        <strain evidence="2">S2-20-1</strain>
    </source>
</reference>
<dbReference type="InterPro" id="IPR023214">
    <property type="entry name" value="HAD_sf"/>
</dbReference>
<dbReference type="NCBIfam" id="TIGR01509">
    <property type="entry name" value="HAD-SF-IA-v3"/>
    <property type="match status" value="1"/>
</dbReference>
<sequence length="210" mass="23199">MIEAIIWDFGGVLTTSPFEAFARFETERGLPADIIRRTNAHNHWENAWAKFERAEVDLETFDQLFAAESRALGAEVRGKEVLPLLSGDLRPEMVEALTRVKSSFKTGCITNNLPANAIGSHSGRSLYVAEVMALFDHIIESAKIGLRKPDPRIYQMMVETLGVDPKRCVYLDDLGVNLKPARDMGMTTIKVANAPQAIAELEAATGLALR</sequence>
<dbReference type="AlphaFoldDB" id="A0A975RMQ6"/>
<dbReference type="InterPro" id="IPR023198">
    <property type="entry name" value="PGP-like_dom2"/>
</dbReference>
<dbReference type="InterPro" id="IPR036412">
    <property type="entry name" value="HAD-like_sf"/>
</dbReference>
<dbReference type="GO" id="GO:0016787">
    <property type="term" value="F:hydrolase activity"/>
    <property type="evidence" value="ECO:0007669"/>
    <property type="project" value="UniProtKB-KW"/>
</dbReference>
<dbReference type="PANTHER" id="PTHR47829">
    <property type="entry name" value="HYDROLASE, PUTATIVE (AFU_ORTHOLOGUE AFUA_1G12880)-RELATED"/>
    <property type="match status" value="1"/>
</dbReference>
<dbReference type="Proteomes" id="UP000680839">
    <property type="component" value="Chromosome"/>
</dbReference>
<evidence type="ECO:0000256" key="1">
    <source>
        <dbReference type="ARBA" id="ARBA00022990"/>
    </source>
</evidence>
<dbReference type="InterPro" id="IPR011945">
    <property type="entry name" value="HAD-SF_ppase_IA/epoxid_hydro_N"/>
</dbReference>
<dbReference type="PRINTS" id="PR00413">
    <property type="entry name" value="HADHALOGNASE"/>
</dbReference>
<keyword evidence="2" id="KW-0378">Hydrolase</keyword>
<gene>
    <name evidence="2" type="ORF">KMZ29_02710</name>
</gene>
<proteinExistence type="predicted"/>
<name>A0A975RMQ6_9BRAD</name>
<dbReference type="Gene3D" id="1.10.150.240">
    <property type="entry name" value="Putative phosphatase, domain 2"/>
    <property type="match status" value="1"/>
</dbReference>
<dbReference type="NCBIfam" id="TIGR02247">
    <property type="entry name" value="HAD-1A3-hyp"/>
    <property type="match status" value="1"/>
</dbReference>